<sequence>MKKTIRHPNNSASKTSKMGPSALHGSASSLGLPHLAGAQIPGPGTKHLLYGEDGRLSDAAADPWELEGHLGSHGGLRLFMRKIFGR</sequence>
<feature type="compositionally biased region" description="Polar residues" evidence="1">
    <location>
        <begin position="7"/>
        <end position="18"/>
    </location>
</feature>
<organism evidence="2 3">
    <name type="scientific">Paeniglutamicibacter terrestris</name>
    <dbReference type="NCBI Taxonomy" id="2723403"/>
    <lineage>
        <taxon>Bacteria</taxon>
        <taxon>Bacillati</taxon>
        <taxon>Actinomycetota</taxon>
        <taxon>Actinomycetes</taxon>
        <taxon>Micrococcales</taxon>
        <taxon>Micrococcaceae</taxon>
        <taxon>Paeniglutamicibacter</taxon>
    </lineage>
</organism>
<dbReference type="Proteomes" id="UP000746595">
    <property type="component" value="Unassembled WGS sequence"/>
</dbReference>
<dbReference type="RefSeq" id="WP_168151854.1">
    <property type="nucleotide sequence ID" value="NZ_JAAWVT010000004.1"/>
</dbReference>
<accession>A0ABX1G458</accession>
<evidence type="ECO:0000313" key="2">
    <source>
        <dbReference type="EMBL" id="NKG21022.1"/>
    </source>
</evidence>
<feature type="compositionally biased region" description="Low complexity" evidence="1">
    <location>
        <begin position="19"/>
        <end position="38"/>
    </location>
</feature>
<feature type="region of interest" description="Disordered" evidence="1">
    <location>
        <begin position="1"/>
        <end position="46"/>
    </location>
</feature>
<proteinExistence type="predicted"/>
<keyword evidence="3" id="KW-1185">Reference proteome</keyword>
<evidence type="ECO:0000256" key="1">
    <source>
        <dbReference type="SAM" id="MobiDB-lite"/>
    </source>
</evidence>
<comment type="caution">
    <text evidence="2">The sequence shown here is derived from an EMBL/GenBank/DDBJ whole genome shotgun (WGS) entry which is preliminary data.</text>
</comment>
<evidence type="ECO:0000313" key="3">
    <source>
        <dbReference type="Proteomes" id="UP000746595"/>
    </source>
</evidence>
<name>A0ABX1G458_9MICC</name>
<gene>
    <name evidence="2" type="ORF">HED64_09940</name>
</gene>
<reference evidence="2 3" key="1">
    <citation type="submission" date="2020-04" db="EMBL/GenBank/DDBJ databases">
        <title>Paeniglutamicibacter sp. ANT13_2, a novel actinomycete isolated from sediment in Antarctica.</title>
        <authorList>
            <person name="Sakdapetsiri C."/>
            <person name="Pinyakong O."/>
        </authorList>
    </citation>
    <scope>NUCLEOTIDE SEQUENCE [LARGE SCALE GENOMIC DNA]</scope>
    <source>
        <strain evidence="2 3">ANT13_2</strain>
    </source>
</reference>
<protein>
    <submittedName>
        <fullName evidence="2">Uncharacterized protein</fullName>
    </submittedName>
</protein>
<dbReference type="EMBL" id="JAAWVT010000004">
    <property type="protein sequence ID" value="NKG21022.1"/>
    <property type="molecule type" value="Genomic_DNA"/>
</dbReference>